<dbReference type="GO" id="GO:0009279">
    <property type="term" value="C:cell outer membrane"/>
    <property type="evidence" value="ECO:0007669"/>
    <property type="project" value="UniProtKB-SubCell"/>
</dbReference>
<dbReference type="InterPro" id="IPR008969">
    <property type="entry name" value="CarboxyPept-like_regulatory"/>
</dbReference>
<comment type="similarity">
    <text evidence="11 12">Belongs to the TonB-dependent receptor family.</text>
</comment>
<dbReference type="InterPro" id="IPR023996">
    <property type="entry name" value="TonB-dep_OMP_SusC/RagA"/>
</dbReference>
<dbReference type="AlphaFoldDB" id="A0A4Q0NQ71"/>
<keyword evidence="10 11" id="KW-0998">Cell outer membrane</keyword>
<evidence type="ECO:0000256" key="1">
    <source>
        <dbReference type="ARBA" id="ARBA00004571"/>
    </source>
</evidence>
<proteinExistence type="inferred from homology"/>
<dbReference type="InterPro" id="IPR039426">
    <property type="entry name" value="TonB-dep_rcpt-like"/>
</dbReference>
<evidence type="ECO:0000256" key="12">
    <source>
        <dbReference type="RuleBase" id="RU003357"/>
    </source>
</evidence>
<sequence>MKIKFTGLLTLLLALVVQISFAQTKEVTGTVTDGSGVPLPGVNIVIKGTTTGTQTDFDGNYAISASAGETLVFSYVGFGDSEKEVGVSNTINVTLQAGEALDEVVVTALGISREKKSLGYATEEVSGDQVSTVTQGGNIANSLSGKVSGLQIKRNSNIGGSTNVLLRGTNSLTGNNQALFVVDGVIIDNSNTNGSNQQEARGGFDYGNAASDINPDNIASVNVLKGAAATALYGNRASNGAIIITTKKGAKNEGIGVSINSGIQIGRVNKETFAKYQSQYGAGYGPGFLSEDVDGDGTTDAVAPLNDDASYGSAFDPSLLVYQWDAFFDPTNPNFGQATPWTFAGDNGPISFFDTAVTLTNSVAVSGGTDKSAFRLNYSKFDATGIMPNSEQNKNTINFNGSHDFSDKLSVSTNINFINQKTLGRNSTGYSDNIISNFRQWAQTNVNFEDQRRAYERTGQNYTWNYTSPTDDTPIYWDNPYYIRNENFQNDERNRVYGNVALTYDVTDWFNIVGRVTMDSYDELQEERTSVGSNPVAKYSRFNRTFREYNYDLIMNFDTDITDDISFNGILGTNIRRNDIKSVYAITNGGLVVPGVYSLANSENPIEAPIEQDEQIGVDGVYAQASFGFYNKFFLEGTIRRDATSTLPEGNNSFYYPSVTGSYIFSNDINANWLSFGKLRLNYAEVGTGAEFAQLRDVFAKPTKFGDANIFSVSSTRRNPDLKEERLTSYEGGLELDFFKRRLGLDLSVYKTNTTNQVLPLRVSGSTGYTTKIVNSGELENKGVEVSLNATPILSENFSWDIRVNFARNRNKLLSLFEGTDNLVLGSFQGGVTLNGTIGQPYGIIKGTDYALDNNGNRIIDEDGYYTTTSPNTVIGNVNPDYTGGVFNSFKYKNLSLSFLIDVQKGGSVFSLDQYYGQATGLYPNTAFTNDLGNPVRNSLADGGGVIFDGVTADGSPNTTRVDVSEFGVFGYQTFPNSEFVYDASYVKLREVALSYNLPSRFLDNLFFTKATFTLTGSNLWIIHKNVPYADPEAGLSSGNLQGYQSGVLPTTRDYGFNVSLQF</sequence>
<dbReference type="Pfam" id="PF07715">
    <property type="entry name" value="Plug"/>
    <property type="match status" value="1"/>
</dbReference>
<keyword evidence="13" id="KW-0732">Signal</keyword>
<dbReference type="NCBIfam" id="TIGR04056">
    <property type="entry name" value="OMP_RagA_SusC"/>
    <property type="match status" value="1"/>
</dbReference>
<keyword evidence="4" id="KW-0410">Iron transport</keyword>
<evidence type="ECO:0000256" key="8">
    <source>
        <dbReference type="ARBA" id="ARBA00023077"/>
    </source>
</evidence>
<dbReference type="GO" id="GO:0006826">
    <property type="term" value="P:iron ion transport"/>
    <property type="evidence" value="ECO:0007669"/>
    <property type="project" value="UniProtKB-KW"/>
</dbReference>
<dbReference type="InterPro" id="IPR023997">
    <property type="entry name" value="TonB-dep_OMP_SusC/RagA_CS"/>
</dbReference>
<reference evidence="16 17" key="1">
    <citation type="submission" date="2018-07" db="EMBL/GenBank/DDBJ databases">
        <title>Leeuwenhoekiella genomics.</title>
        <authorList>
            <person name="Tahon G."/>
            <person name="Willems A."/>
        </authorList>
    </citation>
    <scope>NUCLEOTIDE SEQUENCE [LARGE SCALE GENOMIC DNA]</scope>
    <source>
        <strain evidence="16 17">LMG 29608</strain>
    </source>
</reference>
<evidence type="ECO:0000313" key="16">
    <source>
        <dbReference type="EMBL" id="RXG12486.1"/>
    </source>
</evidence>
<dbReference type="PANTHER" id="PTHR32552">
    <property type="entry name" value="FERRICHROME IRON RECEPTOR-RELATED"/>
    <property type="match status" value="1"/>
</dbReference>
<gene>
    <name evidence="16" type="ORF">DSM02_3863</name>
</gene>
<evidence type="ECO:0000256" key="4">
    <source>
        <dbReference type="ARBA" id="ARBA00022496"/>
    </source>
</evidence>
<dbReference type="RefSeq" id="WP_128767058.1">
    <property type="nucleotide sequence ID" value="NZ_JBHUOO010000023.1"/>
</dbReference>
<keyword evidence="8 12" id="KW-0798">TonB box</keyword>
<dbReference type="PROSITE" id="PS52016">
    <property type="entry name" value="TONB_DEPENDENT_REC_3"/>
    <property type="match status" value="1"/>
</dbReference>
<dbReference type="OrthoDB" id="9768177at2"/>
<feature type="domain" description="TonB-dependent receptor plug" evidence="15">
    <location>
        <begin position="116"/>
        <end position="241"/>
    </location>
</feature>
<evidence type="ECO:0000259" key="15">
    <source>
        <dbReference type="Pfam" id="PF07715"/>
    </source>
</evidence>
<dbReference type="Gene3D" id="2.40.170.20">
    <property type="entry name" value="TonB-dependent receptor, beta-barrel domain"/>
    <property type="match status" value="1"/>
</dbReference>
<dbReference type="InterPro" id="IPR036942">
    <property type="entry name" value="Beta-barrel_TonB_sf"/>
</dbReference>
<dbReference type="NCBIfam" id="TIGR04057">
    <property type="entry name" value="SusC_RagA_signa"/>
    <property type="match status" value="1"/>
</dbReference>
<evidence type="ECO:0000256" key="6">
    <source>
        <dbReference type="ARBA" id="ARBA00023004"/>
    </source>
</evidence>
<name>A0A4Q0NQ71_9FLAO</name>
<dbReference type="Gene3D" id="2.60.40.1120">
    <property type="entry name" value="Carboxypeptidase-like, regulatory domain"/>
    <property type="match status" value="1"/>
</dbReference>
<dbReference type="Pfam" id="PF13715">
    <property type="entry name" value="CarbopepD_reg_2"/>
    <property type="match status" value="1"/>
</dbReference>
<dbReference type="Gene3D" id="2.170.130.10">
    <property type="entry name" value="TonB-dependent receptor, plug domain"/>
    <property type="match status" value="1"/>
</dbReference>
<evidence type="ECO:0000259" key="14">
    <source>
        <dbReference type="Pfam" id="PF00593"/>
    </source>
</evidence>
<comment type="caution">
    <text evidence="16">The sequence shown here is derived from an EMBL/GenBank/DDBJ whole genome shotgun (WGS) entry which is preliminary data.</text>
</comment>
<feature type="signal peptide" evidence="13">
    <location>
        <begin position="1"/>
        <end position="22"/>
    </location>
</feature>
<keyword evidence="6" id="KW-0408">Iron</keyword>
<dbReference type="EMBL" id="QOVK01000030">
    <property type="protein sequence ID" value="RXG12486.1"/>
    <property type="molecule type" value="Genomic_DNA"/>
</dbReference>
<dbReference type="InterPro" id="IPR000531">
    <property type="entry name" value="Beta-barrel_TonB"/>
</dbReference>
<keyword evidence="3 11" id="KW-1134">Transmembrane beta strand</keyword>
<dbReference type="SUPFAM" id="SSF56935">
    <property type="entry name" value="Porins"/>
    <property type="match status" value="1"/>
</dbReference>
<keyword evidence="5 11" id="KW-0812">Transmembrane</keyword>
<evidence type="ECO:0000256" key="7">
    <source>
        <dbReference type="ARBA" id="ARBA00023065"/>
    </source>
</evidence>
<accession>A0A4Q0NQ71</accession>
<evidence type="ECO:0000313" key="17">
    <source>
        <dbReference type="Proteomes" id="UP000289859"/>
    </source>
</evidence>
<keyword evidence="9 11" id="KW-0472">Membrane</keyword>
<dbReference type="InterPro" id="IPR037066">
    <property type="entry name" value="Plug_dom_sf"/>
</dbReference>
<comment type="subcellular location">
    <subcellularLocation>
        <location evidence="1 11">Cell outer membrane</location>
        <topology evidence="1 11">Multi-pass membrane protein</topology>
    </subcellularLocation>
</comment>
<dbReference type="Pfam" id="PF00593">
    <property type="entry name" value="TonB_dep_Rec_b-barrel"/>
    <property type="match status" value="1"/>
</dbReference>
<evidence type="ECO:0000256" key="9">
    <source>
        <dbReference type="ARBA" id="ARBA00023136"/>
    </source>
</evidence>
<keyword evidence="17" id="KW-1185">Reference proteome</keyword>
<evidence type="ECO:0000256" key="2">
    <source>
        <dbReference type="ARBA" id="ARBA00022448"/>
    </source>
</evidence>
<organism evidence="16 17">
    <name type="scientific">Leeuwenhoekiella polynyae</name>
    <dbReference type="NCBI Taxonomy" id="1550906"/>
    <lineage>
        <taxon>Bacteria</taxon>
        <taxon>Pseudomonadati</taxon>
        <taxon>Bacteroidota</taxon>
        <taxon>Flavobacteriia</taxon>
        <taxon>Flavobacteriales</taxon>
        <taxon>Flavobacteriaceae</taxon>
        <taxon>Leeuwenhoekiella</taxon>
    </lineage>
</organism>
<dbReference type="InterPro" id="IPR012910">
    <property type="entry name" value="Plug_dom"/>
</dbReference>
<keyword evidence="7" id="KW-0406">Ion transport</keyword>
<dbReference type="Proteomes" id="UP000289859">
    <property type="component" value="Unassembled WGS sequence"/>
</dbReference>
<feature type="domain" description="TonB-dependent receptor-like beta-barrel" evidence="14">
    <location>
        <begin position="452"/>
        <end position="850"/>
    </location>
</feature>
<protein>
    <submittedName>
        <fullName evidence="16">TonB-linked SusC/RagA family outer membrane protein</fullName>
    </submittedName>
</protein>
<evidence type="ECO:0000256" key="3">
    <source>
        <dbReference type="ARBA" id="ARBA00022452"/>
    </source>
</evidence>
<keyword evidence="2 11" id="KW-0813">Transport</keyword>
<dbReference type="PANTHER" id="PTHR32552:SF81">
    <property type="entry name" value="TONB-DEPENDENT OUTER MEMBRANE RECEPTOR"/>
    <property type="match status" value="1"/>
</dbReference>
<feature type="chain" id="PRO_5020932015" evidence="13">
    <location>
        <begin position="23"/>
        <end position="1063"/>
    </location>
</feature>
<evidence type="ECO:0000256" key="11">
    <source>
        <dbReference type="PROSITE-ProRule" id="PRU01360"/>
    </source>
</evidence>
<evidence type="ECO:0000256" key="5">
    <source>
        <dbReference type="ARBA" id="ARBA00022692"/>
    </source>
</evidence>
<evidence type="ECO:0000256" key="13">
    <source>
        <dbReference type="SAM" id="SignalP"/>
    </source>
</evidence>
<dbReference type="SUPFAM" id="SSF49464">
    <property type="entry name" value="Carboxypeptidase regulatory domain-like"/>
    <property type="match status" value="1"/>
</dbReference>
<evidence type="ECO:0000256" key="10">
    <source>
        <dbReference type="ARBA" id="ARBA00023237"/>
    </source>
</evidence>